<gene>
    <name evidence="2" type="ORF">niasHT_015307</name>
</gene>
<feature type="compositionally biased region" description="Pro residues" evidence="1">
    <location>
        <begin position="91"/>
        <end position="104"/>
    </location>
</feature>
<dbReference type="AlphaFoldDB" id="A0ABD2L0N2"/>
<evidence type="ECO:0000313" key="3">
    <source>
        <dbReference type="Proteomes" id="UP001620626"/>
    </source>
</evidence>
<feature type="compositionally biased region" description="Polar residues" evidence="1">
    <location>
        <begin position="19"/>
        <end position="33"/>
    </location>
</feature>
<evidence type="ECO:0000256" key="1">
    <source>
        <dbReference type="SAM" id="MobiDB-lite"/>
    </source>
</evidence>
<feature type="compositionally biased region" description="Pro residues" evidence="1">
    <location>
        <begin position="72"/>
        <end position="82"/>
    </location>
</feature>
<accession>A0ABD2L0N2</accession>
<dbReference type="Proteomes" id="UP001620626">
    <property type="component" value="Unassembled WGS sequence"/>
</dbReference>
<proteinExistence type="predicted"/>
<feature type="region of interest" description="Disordered" evidence="1">
    <location>
        <begin position="1"/>
        <end position="33"/>
    </location>
</feature>
<comment type="caution">
    <text evidence="2">The sequence shown here is derived from an EMBL/GenBank/DDBJ whole genome shotgun (WGS) entry which is preliminary data.</text>
</comment>
<reference evidence="2 3" key="1">
    <citation type="submission" date="2024-10" db="EMBL/GenBank/DDBJ databases">
        <authorList>
            <person name="Kim D."/>
        </authorList>
    </citation>
    <scope>NUCLEOTIDE SEQUENCE [LARGE SCALE GENOMIC DNA]</scope>
    <source>
        <strain evidence="2">BH-2024</strain>
    </source>
</reference>
<name>A0ABD2L0N2_9BILA</name>
<dbReference type="EMBL" id="JBICBT010000590">
    <property type="protein sequence ID" value="KAL3108385.1"/>
    <property type="molecule type" value="Genomic_DNA"/>
</dbReference>
<protein>
    <submittedName>
        <fullName evidence="2">Uncharacterized protein</fullName>
    </submittedName>
</protein>
<evidence type="ECO:0000313" key="2">
    <source>
        <dbReference type="EMBL" id="KAL3108385.1"/>
    </source>
</evidence>
<sequence length="104" mass="11823">MAADQMVAADEGREEDIRTSITSSDEQGKQFSVQKDGWRWERINRRDERRFMEWRRRGRGRGAWECVFCNVPPPPPPPPARPSPRHLSAVPPAPANPSPSPFSS</sequence>
<organism evidence="2 3">
    <name type="scientific">Heterodera trifolii</name>
    <dbReference type="NCBI Taxonomy" id="157864"/>
    <lineage>
        <taxon>Eukaryota</taxon>
        <taxon>Metazoa</taxon>
        <taxon>Ecdysozoa</taxon>
        <taxon>Nematoda</taxon>
        <taxon>Chromadorea</taxon>
        <taxon>Rhabditida</taxon>
        <taxon>Tylenchina</taxon>
        <taxon>Tylenchomorpha</taxon>
        <taxon>Tylenchoidea</taxon>
        <taxon>Heteroderidae</taxon>
        <taxon>Heteroderinae</taxon>
        <taxon>Heterodera</taxon>
    </lineage>
</organism>
<keyword evidence="3" id="KW-1185">Reference proteome</keyword>
<feature type="region of interest" description="Disordered" evidence="1">
    <location>
        <begin position="72"/>
        <end position="104"/>
    </location>
</feature>